<dbReference type="EMBL" id="JARIHO010000001">
    <property type="protein sequence ID" value="KAJ7367886.1"/>
    <property type="molecule type" value="Genomic_DNA"/>
</dbReference>
<sequence length="505" mass="57210">MTISHRPQISYIHRRQSLSRRKRASLLGLKDGSSVDSSCAGKLFGNGGTIFTAFPFELRAEVFKQYCGMYCDIGQVTEGPALLLRICRAWTELAIQVPELWSSFVLQWHIRGRPPPGPKKTRFLISALHAWIVRSRNLPLSFKFGYEVPLDSTCTALMQCILPSFPRWRDVTLKAPTEGLLPLWEGKPSRTTCLRTFTMETFGHSPVDLKDLRINWTQVTELDLFIIPIPTLDECLHILKDAVNLRRCSMNALCLLSSDELEPLSLPRLEYLRLRMYKPATSDSFAAPLLAFLHSLSLPGLQSLVIDWNLIQAPQWSNASSDRFVEFLEQLDGHLETLHLGLLPLDARQILRCLRATPSLRSLGLVLPTSEHDFIDFLDALTLHTGSNPGLLPILQSIQLKTDSEVFSNAALLRFIASRWKYQESPAVAGELESMDFVAPRRGAKYRAHRFEDEKVGRLQVAARLRLEFTMVQVLACFLEKDSYKQICFLNGDFPPDIRSLLVFG</sequence>
<evidence type="ECO:0000313" key="2">
    <source>
        <dbReference type="Proteomes" id="UP001218218"/>
    </source>
</evidence>
<organism evidence="1 2">
    <name type="scientific">Mycena albidolilacea</name>
    <dbReference type="NCBI Taxonomy" id="1033008"/>
    <lineage>
        <taxon>Eukaryota</taxon>
        <taxon>Fungi</taxon>
        <taxon>Dikarya</taxon>
        <taxon>Basidiomycota</taxon>
        <taxon>Agaricomycotina</taxon>
        <taxon>Agaricomycetes</taxon>
        <taxon>Agaricomycetidae</taxon>
        <taxon>Agaricales</taxon>
        <taxon>Marasmiineae</taxon>
        <taxon>Mycenaceae</taxon>
        <taxon>Mycena</taxon>
    </lineage>
</organism>
<dbReference type="AlphaFoldDB" id="A0AAD7F6A1"/>
<dbReference type="Proteomes" id="UP001218218">
    <property type="component" value="Unassembled WGS sequence"/>
</dbReference>
<name>A0AAD7F6A1_9AGAR</name>
<proteinExistence type="predicted"/>
<evidence type="ECO:0000313" key="1">
    <source>
        <dbReference type="EMBL" id="KAJ7367886.1"/>
    </source>
</evidence>
<comment type="caution">
    <text evidence="1">The sequence shown here is derived from an EMBL/GenBank/DDBJ whole genome shotgun (WGS) entry which is preliminary data.</text>
</comment>
<reference evidence="1" key="1">
    <citation type="submission" date="2023-03" db="EMBL/GenBank/DDBJ databases">
        <title>Massive genome expansion in bonnet fungi (Mycena s.s.) driven by repeated elements and novel gene families across ecological guilds.</title>
        <authorList>
            <consortium name="Lawrence Berkeley National Laboratory"/>
            <person name="Harder C.B."/>
            <person name="Miyauchi S."/>
            <person name="Viragh M."/>
            <person name="Kuo A."/>
            <person name="Thoen E."/>
            <person name="Andreopoulos B."/>
            <person name="Lu D."/>
            <person name="Skrede I."/>
            <person name="Drula E."/>
            <person name="Henrissat B."/>
            <person name="Morin E."/>
            <person name="Kohler A."/>
            <person name="Barry K."/>
            <person name="LaButti K."/>
            <person name="Morin E."/>
            <person name="Salamov A."/>
            <person name="Lipzen A."/>
            <person name="Mereny Z."/>
            <person name="Hegedus B."/>
            <person name="Baldrian P."/>
            <person name="Stursova M."/>
            <person name="Weitz H."/>
            <person name="Taylor A."/>
            <person name="Grigoriev I.V."/>
            <person name="Nagy L.G."/>
            <person name="Martin F."/>
            <person name="Kauserud H."/>
        </authorList>
    </citation>
    <scope>NUCLEOTIDE SEQUENCE</scope>
    <source>
        <strain evidence="1">CBHHK002</strain>
    </source>
</reference>
<gene>
    <name evidence="1" type="ORF">DFH08DRAFT_795997</name>
</gene>
<protein>
    <recommendedName>
        <fullName evidence="3">F-box domain-containing protein</fullName>
    </recommendedName>
</protein>
<keyword evidence="2" id="KW-1185">Reference proteome</keyword>
<evidence type="ECO:0008006" key="3">
    <source>
        <dbReference type="Google" id="ProtNLM"/>
    </source>
</evidence>
<accession>A0AAD7F6A1</accession>